<reference evidence="2 3" key="1">
    <citation type="submission" date="2020-08" db="EMBL/GenBank/DDBJ databases">
        <title>Genomic Encyclopedia of Type Strains, Phase IV (KMG-IV): sequencing the most valuable type-strain genomes for metagenomic binning, comparative biology and taxonomic classification.</title>
        <authorList>
            <person name="Goeker M."/>
        </authorList>
    </citation>
    <scope>NUCLEOTIDE SEQUENCE [LARGE SCALE GENOMIC DNA]</scope>
    <source>
        <strain evidence="2 3">DSM 103526</strain>
    </source>
</reference>
<dbReference type="Pfam" id="PF03372">
    <property type="entry name" value="Exo_endo_phos"/>
    <property type="match status" value="1"/>
</dbReference>
<gene>
    <name evidence="2" type="ORF">HNQ80_004065</name>
</gene>
<comment type="caution">
    <text evidence="2">The sequence shown here is derived from an EMBL/GenBank/DDBJ whole genome shotgun (WGS) entry which is preliminary data.</text>
</comment>
<dbReference type="Proteomes" id="UP000579281">
    <property type="component" value="Unassembled WGS sequence"/>
</dbReference>
<feature type="domain" description="Endonuclease/exonuclease/phosphatase" evidence="1">
    <location>
        <begin position="142"/>
        <end position="356"/>
    </location>
</feature>
<evidence type="ECO:0000259" key="1">
    <source>
        <dbReference type="Pfam" id="PF03372"/>
    </source>
</evidence>
<dbReference type="InterPro" id="IPR005135">
    <property type="entry name" value="Endo/exonuclease/phosphatase"/>
</dbReference>
<accession>A0A841L6A9</accession>
<dbReference type="GO" id="GO:0004527">
    <property type="term" value="F:exonuclease activity"/>
    <property type="evidence" value="ECO:0007669"/>
    <property type="project" value="UniProtKB-KW"/>
</dbReference>
<sequence length="365" mass="42041">MKKIGYVLILVSFFLLGFSFSTKVFSEEAVEMKIIKSSSGHNMIKVYGPSSLQQVYVEIFHKDTDLLAGVHVDYYVLEKLNGSERNVFLINTKYFGNRKDIIFKMFPGSAREEKFRLSDLEEIYVEDGQPNTMEQINGLNIMSFNIHHGKNKLGFYTLDHIGKLIIDHQIDIVGLQEVDKYVVRSKFEDQVKKIASETSMYYAFAPNMRLMGAEYGNAILSKYPIESYQNVKLPGFREKRGLLVSKIHVGDQTINFLVTHLGLTKEEKLNQFNVLRQYVEYFGEKTILVGDFNSRPDHEGIQQIKYQLIDAAADTEEYYQHTYDGIVIKNRIDYIFISPDMKATNYKVIDTNISDHLPVIASIEI</sequence>
<keyword evidence="2" id="KW-0540">Nuclease</keyword>
<dbReference type="SUPFAM" id="SSF56219">
    <property type="entry name" value="DNase I-like"/>
    <property type="match status" value="1"/>
</dbReference>
<dbReference type="Gene3D" id="3.60.10.10">
    <property type="entry name" value="Endonuclease/exonuclease/phosphatase"/>
    <property type="match status" value="1"/>
</dbReference>
<dbReference type="RefSeq" id="WP_184312433.1">
    <property type="nucleotide sequence ID" value="NZ_JACHEN010000030.1"/>
</dbReference>
<dbReference type="InterPro" id="IPR051916">
    <property type="entry name" value="GPI-anchor_lipid_remodeler"/>
</dbReference>
<dbReference type="EMBL" id="JACHEN010000030">
    <property type="protein sequence ID" value="MBB6217929.1"/>
    <property type="molecule type" value="Genomic_DNA"/>
</dbReference>
<proteinExistence type="predicted"/>
<dbReference type="GO" id="GO:0006506">
    <property type="term" value="P:GPI anchor biosynthetic process"/>
    <property type="evidence" value="ECO:0007669"/>
    <property type="project" value="TreeGrafter"/>
</dbReference>
<dbReference type="GO" id="GO:0004519">
    <property type="term" value="F:endonuclease activity"/>
    <property type="evidence" value="ECO:0007669"/>
    <property type="project" value="UniProtKB-KW"/>
</dbReference>
<dbReference type="PANTHER" id="PTHR14859">
    <property type="entry name" value="CALCOFLUOR WHITE HYPERSENSITIVE PROTEIN PRECURSOR"/>
    <property type="match status" value="1"/>
</dbReference>
<organism evidence="2 3">
    <name type="scientific">Anaerosolibacter carboniphilus</name>
    <dbReference type="NCBI Taxonomy" id="1417629"/>
    <lineage>
        <taxon>Bacteria</taxon>
        <taxon>Bacillati</taxon>
        <taxon>Bacillota</taxon>
        <taxon>Clostridia</taxon>
        <taxon>Peptostreptococcales</taxon>
        <taxon>Thermotaleaceae</taxon>
        <taxon>Anaerosolibacter</taxon>
    </lineage>
</organism>
<keyword evidence="2" id="KW-0255">Endonuclease</keyword>
<keyword evidence="3" id="KW-1185">Reference proteome</keyword>
<protein>
    <submittedName>
        <fullName evidence="2">Endonuclease/exonuclease/phosphatase family metal-dependent hydrolase</fullName>
    </submittedName>
</protein>
<keyword evidence="2" id="KW-0378">Hydrolase</keyword>
<evidence type="ECO:0000313" key="3">
    <source>
        <dbReference type="Proteomes" id="UP000579281"/>
    </source>
</evidence>
<keyword evidence="2" id="KW-0269">Exonuclease</keyword>
<dbReference type="AlphaFoldDB" id="A0A841L6A9"/>
<dbReference type="PANTHER" id="PTHR14859:SF1">
    <property type="entry name" value="PGAP2-INTERACTING PROTEIN"/>
    <property type="match status" value="1"/>
</dbReference>
<name>A0A841L6A9_9FIRM</name>
<evidence type="ECO:0000313" key="2">
    <source>
        <dbReference type="EMBL" id="MBB6217929.1"/>
    </source>
</evidence>
<dbReference type="GO" id="GO:0016020">
    <property type="term" value="C:membrane"/>
    <property type="evidence" value="ECO:0007669"/>
    <property type="project" value="GOC"/>
</dbReference>
<dbReference type="InterPro" id="IPR036691">
    <property type="entry name" value="Endo/exonu/phosph_ase_sf"/>
</dbReference>